<dbReference type="Pfam" id="PF00708">
    <property type="entry name" value="Acylphosphatase"/>
    <property type="match status" value="1"/>
</dbReference>
<dbReference type="AlphaFoldDB" id="A0A0S8G9A6"/>
<proteinExistence type="inferred from homology"/>
<comment type="caution">
    <text evidence="7">The sequence shown here is derived from an EMBL/GenBank/DDBJ whole genome shotgun (WGS) entry which is preliminary data.</text>
</comment>
<dbReference type="PROSITE" id="PS51160">
    <property type="entry name" value="ACYLPHOSPHATASE_3"/>
    <property type="match status" value="1"/>
</dbReference>
<feature type="active site" evidence="4">
    <location>
        <position position="22"/>
    </location>
</feature>
<protein>
    <recommendedName>
        <fullName evidence="2 4">acylphosphatase</fullName>
        <ecNumber evidence="2 4">3.6.1.7</ecNumber>
    </recommendedName>
</protein>
<evidence type="ECO:0000256" key="3">
    <source>
        <dbReference type="ARBA" id="ARBA00047645"/>
    </source>
</evidence>
<dbReference type="EC" id="3.6.1.7" evidence="2 4"/>
<dbReference type="InterPro" id="IPR036046">
    <property type="entry name" value="Acylphosphatase-like_dom_sf"/>
</dbReference>
<dbReference type="InterPro" id="IPR001792">
    <property type="entry name" value="Acylphosphatase-like_dom"/>
</dbReference>
<evidence type="ECO:0000256" key="1">
    <source>
        <dbReference type="ARBA" id="ARBA00005614"/>
    </source>
</evidence>
<organism evidence="7 8">
    <name type="scientific">candidate division WOR_3 bacterium SM23_60</name>
    <dbReference type="NCBI Taxonomy" id="1703780"/>
    <lineage>
        <taxon>Bacteria</taxon>
        <taxon>Bacteria division WOR-3</taxon>
    </lineage>
</organism>
<comment type="catalytic activity">
    <reaction evidence="3 4">
        <text>an acyl phosphate + H2O = a carboxylate + phosphate + H(+)</text>
        <dbReference type="Rhea" id="RHEA:14965"/>
        <dbReference type="ChEBI" id="CHEBI:15377"/>
        <dbReference type="ChEBI" id="CHEBI:15378"/>
        <dbReference type="ChEBI" id="CHEBI:29067"/>
        <dbReference type="ChEBI" id="CHEBI:43474"/>
        <dbReference type="ChEBI" id="CHEBI:59918"/>
        <dbReference type="EC" id="3.6.1.7"/>
    </reaction>
</comment>
<dbReference type="EMBL" id="LJUO01000121">
    <property type="protein sequence ID" value="KPK69573.1"/>
    <property type="molecule type" value="Genomic_DNA"/>
</dbReference>
<gene>
    <name evidence="7" type="ORF">AMJ87_10325</name>
</gene>
<dbReference type="InterPro" id="IPR017968">
    <property type="entry name" value="Acylphosphatase_CS"/>
</dbReference>
<dbReference type="SUPFAM" id="SSF54975">
    <property type="entry name" value="Acylphosphatase/BLUF domain-like"/>
    <property type="match status" value="1"/>
</dbReference>
<evidence type="ECO:0000259" key="6">
    <source>
        <dbReference type="PROSITE" id="PS51160"/>
    </source>
</evidence>
<dbReference type="Gene3D" id="3.30.70.100">
    <property type="match status" value="1"/>
</dbReference>
<evidence type="ECO:0000256" key="5">
    <source>
        <dbReference type="RuleBase" id="RU004168"/>
    </source>
</evidence>
<evidence type="ECO:0000313" key="8">
    <source>
        <dbReference type="Proteomes" id="UP000051096"/>
    </source>
</evidence>
<dbReference type="GO" id="GO:0003998">
    <property type="term" value="F:acylphosphatase activity"/>
    <property type="evidence" value="ECO:0007669"/>
    <property type="project" value="UniProtKB-EC"/>
</dbReference>
<sequence length="95" mass="10517">MLKNQVKAVITVTGLVQGVGYRFFCVRQAQQHNIRGYVQNLGNGDVQVVAEGSRGVINDFVKRLKVGPVSAHVTGIDVQYSEEEKGFDTFDVRFS</sequence>
<name>A0A0S8G9A6_UNCW3</name>
<dbReference type="PANTHER" id="PTHR47268:SF4">
    <property type="entry name" value="ACYLPHOSPHATASE"/>
    <property type="match status" value="1"/>
</dbReference>
<reference evidence="7 8" key="1">
    <citation type="journal article" date="2015" name="Microbiome">
        <title>Genomic resolution of linkages in carbon, nitrogen, and sulfur cycling among widespread estuary sediment bacteria.</title>
        <authorList>
            <person name="Baker B.J."/>
            <person name="Lazar C.S."/>
            <person name="Teske A.P."/>
            <person name="Dick G.J."/>
        </authorList>
    </citation>
    <scope>NUCLEOTIDE SEQUENCE [LARGE SCALE GENOMIC DNA]</scope>
    <source>
        <strain evidence="7">SM23_60</strain>
    </source>
</reference>
<evidence type="ECO:0000256" key="2">
    <source>
        <dbReference type="ARBA" id="ARBA00012150"/>
    </source>
</evidence>
<keyword evidence="4" id="KW-0378">Hydrolase</keyword>
<evidence type="ECO:0000256" key="4">
    <source>
        <dbReference type="PROSITE-ProRule" id="PRU00520"/>
    </source>
</evidence>
<accession>A0A0S8G9A6</accession>
<dbReference type="InterPro" id="IPR020456">
    <property type="entry name" value="Acylphosphatase"/>
</dbReference>
<dbReference type="PANTHER" id="PTHR47268">
    <property type="entry name" value="ACYLPHOSPHATASE"/>
    <property type="match status" value="1"/>
</dbReference>
<evidence type="ECO:0000313" key="7">
    <source>
        <dbReference type="EMBL" id="KPK69573.1"/>
    </source>
</evidence>
<comment type="similarity">
    <text evidence="1 5">Belongs to the acylphosphatase family.</text>
</comment>
<feature type="domain" description="Acylphosphatase-like" evidence="6">
    <location>
        <begin position="7"/>
        <end position="94"/>
    </location>
</feature>
<dbReference type="Proteomes" id="UP000051096">
    <property type="component" value="Unassembled WGS sequence"/>
</dbReference>
<dbReference type="PROSITE" id="PS00151">
    <property type="entry name" value="ACYLPHOSPHATASE_2"/>
    <property type="match status" value="1"/>
</dbReference>
<feature type="active site" evidence="4">
    <location>
        <position position="40"/>
    </location>
</feature>